<dbReference type="EMBL" id="VFSU01000016">
    <property type="protein sequence ID" value="TPE62834.1"/>
    <property type="molecule type" value="Genomic_DNA"/>
</dbReference>
<protein>
    <submittedName>
        <fullName evidence="3">Glycosyltransferase family 1 protein</fullName>
    </submittedName>
</protein>
<evidence type="ECO:0000259" key="1">
    <source>
        <dbReference type="Pfam" id="PF00534"/>
    </source>
</evidence>
<proteinExistence type="predicted"/>
<dbReference type="PANTHER" id="PTHR45947">
    <property type="entry name" value="SULFOQUINOVOSYL TRANSFERASE SQD2"/>
    <property type="match status" value="1"/>
</dbReference>
<dbReference type="AlphaFoldDB" id="A0A501XRI8"/>
<dbReference type="InterPro" id="IPR028098">
    <property type="entry name" value="Glyco_trans_4-like_N"/>
</dbReference>
<dbReference type="GO" id="GO:0016757">
    <property type="term" value="F:glycosyltransferase activity"/>
    <property type="evidence" value="ECO:0007669"/>
    <property type="project" value="InterPro"/>
</dbReference>
<dbReference type="OrthoDB" id="9802525at2"/>
<feature type="domain" description="Glycosyltransferase subfamily 4-like N-terminal" evidence="2">
    <location>
        <begin position="15"/>
        <end position="190"/>
    </location>
</feature>
<dbReference type="RefSeq" id="WP_140927273.1">
    <property type="nucleotide sequence ID" value="NZ_VFSU01000016.1"/>
</dbReference>
<keyword evidence="4" id="KW-1185">Reference proteome</keyword>
<keyword evidence="3" id="KW-0808">Transferase</keyword>
<feature type="domain" description="Glycosyl transferase family 1" evidence="1">
    <location>
        <begin position="208"/>
        <end position="359"/>
    </location>
</feature>
<dbReference type="InterPro" id="IPR050194">
    <property type="entry name" value="Glycosyltransferase_grp1"/>
</dbReference>
<sequence>MHIVDVAEFYAPLGGGVKTYIDAKLAFGHQTGVKVSVIAPGPEDRVEQREGGQVIYVKAPVIPVDTRYHVFWKAAPVVQLLDELKPDVVEASSPFRGAWIVANWQGRAANMAHKALFMHADPVAAHLQVWTQDFLRADTVDKASFWYWRYLARTARRFDSVIVGSRWFGQRIEQQAGIQSELVPLGVDKELFHPCKRDSELRRQMLAEFGLPQSARLLVGVGRHHHEKQWPVVFKAVGALRDENVAMIQIGNGFANERVHKAATAAGNVKLLGQVSDREKLARILASSDAMIHGSRAETFGLVASEGLAAGIPLILPAEGGCTDAADPAWSELYEPGNPAAATDAIHRLLNRNPDQLRVNAIGARRSHISTPAQHFERLFSLYRNNATPVLTPAPAVAPIPAGVRKAA</sequence>
<evidence type="ECO:0000313" key="4">
    <source>
        <dbReference type="Proteomes" id="UP000319897"/>
    </source>
</evidence>
<dbReference type="PANTHER" id="PTHR45947:SF3">
    <property type="entry name" value="SULFOQUINOVOSYL TRANSFERASE SQD2"/>
    <property type="match status" value="1"/>
</dbReference>
<reference evidence="3 4" key="1">
    <citation type="submission" date="2019-06" db="EMBL/GenBank/DDBJ databases">
        <authorList>
            <person name="Lee I."/>
            <person name="Jang G.I."/>
            <person name="Hwang C.Y."/>
        </authorList>
    </citation>
    <scope>NUCLEOTIDE SEQUENCE [LARGE SCALE GENOMIC DNA]</scope>
    <source>
        <strain evidence="3 4">PAMC 28131</strain>
    </source>
</reference>
<dbReference type="SUPFAM" id="SSF53756">
    <property type="entry name" value="UDP-Glycosyltransferase/glycogen phosphorylase"/>
    <property type="match status" value="1"/>
</dbReference>
<accession>A0A501XRI8</accession>
<evidence type="ECO:0000313" key="3">
    <source>
        <dbReference type="EMBL" id="TPE62834.1"/>
    </source>
</evidence>
<comment type="caution">
    <text evidence="3">The sequence shown here is derived from an EMBL/GenBank/DDBJ whole genome shotgun (WGS) entry which is preliminary data.</text>
</comment>
<gene>
    <name evidence="3" type="ORF">FJQ54_04750</name>
</gene>
<organism evidence="3 4">
    <name type="scientific">Sandaracinobacter neustonicus</name>
    <dbReference type="NCBI Taxonomy" id="1715348"/>
    <lineage>
        <taxon>Bacteria</taxon>
        <taxon>Pseudomonadati</taxon>
        <taxon>Pseudomonadota</taxon>
        <taxon>Alphaproteobacteria</taxon>
        <taxon>Sphingomonadales</taxon>
        <taxon>Sphingosinicellaceae</taxon>
        <taxon>Sandaracinobacter</taxon>
    </lineage>
</organism>
<dbReference type="Gene3D" id="3.40.50.2000">
    <property type="entry name" value="Glycogen Phosphorylase B"/>
    <property type="match status" value="2"/>
</dbReference>
<dbReference type="Pfam" id="PF00534">
    <property type="entry name" value="Glycos_transf_1"/>
    <property type="match status" value="1"/>
</dbReference>
<dbReference type="Pfam" id="PF13439">
    <property type="entry name" value="Glyco_transf_4"/>
    <property type="match status" value="1"/>
</dbReference>
<evidence type="ECO:0000259" key="2">
    <source>
        <dbReference type="Pfam" id="PF13439"/>
    </source>
</evidence>
<name>A0A501XRI8_9SPHN</name>
<dbReference type="InterPro" id="IPR001296">
    <property type="entry name" value="Glyco_trans_1"/>
</dbReference>
<dbReference type="Proteomes" id="UP000319897">
    <property type="component" value="Unassembled WGS sequence"/>
</dbReference>